<evidence type="ECO:0000259" key="1">
    <source>
        <dbReference type="Pfam" id="PF00535"/>
    </source>
</evidence>
<feature type="domain" description="Glycosyltransferase 2-like" evidence="1">
    <location>
        <begin position="6"/>
        <end position="136"/>
    </location>
</feature>
<dbReference type="Pfam" id="PF00535">
    <property type="entry name" value="Glycos_transf_2"/>
    <property type="match status" value="1"/>
</dbReference>
<dbReference type="PANTHER" id="PTHR22916">
    <property type="entry name" value="GLYCOSYLTRANSFERASE"/>
    <property type="match status" value="1"/>
</dbReference>
<proteinExistence type="predicted"/>
<comment type="caution">
    <text evidence="2">The sequence shown here is derived from an EMBL/GenBank/DDBJ whole genome shotgun (WGS) entry which is preliminary data.</text>
</comment>
<dbReference type="EMBL" id="JAJCIS010000002">
    <property type="protein sequence ID" value="MCB7386505.1"/>
    <property type="molecule type" value="Genomic_DNA"/>
</dbReference>
<sequence>MDKILTIVIPAYNVENYIEKTIESLIIPEILDDIEILIINDGSLDTTEQKALVYEEKYPDSIRIISKNNGGHGSAINCGIQNATGKYVKILDGDDWVDKIGIQKLVEKLKKNSQYDLIINPFETVNNNTGAKERKEFSGVKFNYEYSFDEICSLDTVFGMPAITYLTSLLKEHHIHIDENRYYVDQEYNLFPVPYIKSVVFYEDCIYQYRIFNQSQSVSRNNFCKNRKMHEEVIFSLLEFLNQKKEEMSRNKIEYFLFAVTKMLSVQFNIYFLMDSNIKVKQEMLQFYEKVNNLCPEVFSVSKNKRIRLLVKSRFCLYPILAFVTKQMKKNVN</sequence>
<dbReference type="RefSeq" id="WP_066736806.1">
    <property type="nucleotide sequence ID" value="NZ_JAJCIQ010000002.1"/>
</dbReference>
<name>A0ABS8DDL0_9FIRM</name>
<dbReference type="InterPro" id="IPR001173">
    <property type="entry name" value="Glyco_trans_2-like"/>
</dbReference>
<evidence type="ECO:0000313" key="3">
    <source>
        <dbReference type="Proteomes" id="UP001299546"/>
    </source>
</evidence>
<dbReference type="CDD" id="cd00761">
    <property type="entry name" value="Glyco_tranf_GTA_type"/>
    <property type="match status" value="1"/>
</dbReference>
<dbReference type="InterPro" id="IPR029044">
    <property type="entry name" value="Nucleotide-diphossugar_trans"/>
</dbReference>
<reference evidence="2 3" key="1">
    <citation type="submission" date="2021-10" db="EMBL/GenBank/DDBJ databases">
        <title>Collection of gut derived symbiotic bacterial strains cultured from healthy donors.</title>
        <authorList>
            <person name="Lin H."/>
            <person name="Littmann E."/>
            <person name="Kohout C."/>
            <person name="Pamer E.G."/>
        </authorList>
    </citation>
    <scope>NUCLEOTIDE SEQUENCE [LARGE SCALE GENOMIC DNA]</scope>
    <source>
        <strain evidence="2 3">DFI.1.165</strain>
    </source>
</reference>
<dbReference type="SUPFAM" id="SSF53448">
    <property type="entry name" value="Nucleotide-diphospho-sugar transferases"/>
    <property type="match status" value="1"/>
</dbReference>
<dbReference type="Proteomes" id="UP001299546">
    <property type="component" value="Unassembled WGS sequence"/>
</dbReference>
<gene>
    <name evidence="2" type="ORF">LIZ65_04320</name>
</gene>
<dbReference type="Gene3D" id="3.90.550.10">
    <property type="entry name" value="Spore Coat Polysaccharide Biosynthesis Protein SpsA, Chain A"/>
    <property type="match status" value="1"/>
</dbReference>
<protein>
    <submittedName>
        <fullName evidence="2">Glycosyltransferase family 2 protein</fullName>
    </submittedName>
</protein>
<evidence type="ECO:0000313" key="2">
    <source>
        <dbReference type="EMBL" id="MCB7386505.1"/>
    </source>
</evidence>
<dbReference type="PANTHER" id="PTHR22916:SF3">
    <property type="entry name" value="UDP-GLCNAC:BETAGAL BETA-1,3-N-ACETYLGLUCOSAMINYLTRANSFERASE-LIKE PROTEIN 1"/>
    <property type="match status" value="1"/>
</dbReference>
<accession>A0ABS8DDL0</accession>
<keyword evidence="3" id="KW-1185">Reference proteome</keyword>
<organism evidence="2 3">
    <name type="scientific">Bariatricus massiliensis</name>
    <dbReference type="NCBI Taxonomy" id="1745713"/>
    <lineage>
        <taxon>Bacteria</taxon>
        <taxon>Bacillati</taxon>
        <taxon>Bacillota</taxon>
        <taxon>Clostridia</taxon>
        <taxon>Lachnospirales</taxon>
        <taxon>Lachnospiraceae</taxon>
        <taxon>Bariatricus</taxon>
    </lineage>
</organism>